<keyword evidence="5 6" id="KW-0413">Isomerase</keyword>
<dbReference type="Proteomes" id="UP000033103">
    <property type="component" value="Chromosome"/>
</dbReference>
<dbReference type="GO" id="GO:0042026">
    <property type="term" value="P:protein refolding"/>
    <property type="evidence" value="ECO:0007669"/>
    <property type="project" value="UniProtKB-UniRule"/>
</dbReference>
<evidence type="ECO:0000256" key="4">
    <source>
        <dbReference type="ARBA" id="ARBA00023186"/>
    </source>
</evidence>
<evidence type="ECO:0000313" key="11">
    <source>
        <dbReference type="Proteomes" id="UP000033103"/>
    </source>
</evidence>
<evidence type="ECO:0000256" key="3">
    <source>
        <dbReference type="ARBA" id="ARBA00022840"/>
    </source>
</evidence>
<evidence type="ECO:0000256" key="5">
    <source>
        <dbReference type="ARBA" id="ARBA00023235"/>
    </source>
</evidence>
<comment type="subunit">
    <text evidence="6 8">Forms a cylinder of 14 subunits composed of two heptameric rings stacked back-to-back. Interacts with the co-chaperonin GroES.</text>
</comment>
<protein>
    <recommendedName>
        <fullName evidence="6">Chaperonin GroEL</fullName>
        <ecNumber evidence="6">5.6.1.7</ecNumber>
    </recommendedName>
    <alternativeName>
        <fullName evidence="6">60 kDa chaperonin</fullName>
    </alternativeName>
    <alternativeName>
        <fullName evidence="6">Chaperonin-60</fullName>
        <shortName evidence="6">Cpn60</shortName>
    </alternativeName>
</protein>
<keyword evidence="2 6" id="KW-0547">Nucleotide-binding</keyword>
<proteinExistence type="inferred from homology"/>
<dbReference type="KEGG" id="sns:VC03_01160"/>
<feature type="coiled-coil region" evidence="9">
    <location>
        <begin position="333"/>
        <end position="364"/>
    </location>
</feature>
<dbReference type="SUPFAM" id="SSF48592">
    <property type="entry name" value="GroEL equatorial domain-like"/>
    <property type="match status" value="1"/>
</dbReference>
<feature type="binding site" evidence="6">
    <location>
        <position position="492"/>
    </location>
    <ligand>
        <name>ATP</name>
        <dbReference type="ChEBI" id="CHEBI:30616"/>
    </ligand>
</feature>
<keyword evidence="9" id="KW-0175">Coiled coil</keyword>
<dbReference type="SUPFAM" id="SSF54849">
    <property type="entry name" value="GroEL-intermediate domain like"/>
    <property type="match status" value="1"/>
</dbReference>
<dbReference type="Gene3D" id="1.10.560.10">
    <property type="entry name" value="GroEL-like equatorial domain"/>
    <property type="match status" value="1"/>
</dbReference>
<dbReference type="InterPro" id="IPR001844">
    <property type="entry name" value="Cpn60/GroEL"/>
</dbReference>
<organism evidence="10 11">
    <name type="scientific">Sneathia vaginalis</name>
    <dbReference type="NCBI Taxonomy" id="187101"/>
    <lineage>
        <taxon>Bacteria</taxon>
        <taxon>Fusobacteriati</taxon>
        <taxon>Fusobacteriota</taxon>
        <taxon>Fusobacteriia</taxon>
        <taxon>Fusobacteriales</taxon>
        <taxon>Leptotrichiaceae</taxon>
        <taxon>Sneathia</taxon>
    </lineage>
</organism>
<evidence type="ECO:0000256" key="6">
    <source>
        <dbReference type="HAMAP-Rule" id="MF_00600"/>
    </source>
</evidence>
<evidence type="ECO:0000256" key="9">
    <source>
        <dbReference type="SAM" id="Coils"/>
    </source>
</evidence>
<dbReference type="Pfam" id="PF00118">
    <property type="entry name" value="Cpn60_TCP1"/>
    <property type="match status" value="1"/>
</dbReference>
<dbReference type="FunFam" id="3.50.7.10:FF:000001">
    <property type="entry name" value="60 kDa chaperonin"/>
    <property type="match status" value="1"/>
</dbReference>
<dbReference type="GO" id="GO:0140662">
    <property type="term" value="F:ATP-dependent protein folding chaperone"/>
    <property type="evidence" value="ECO:0007669"/>
    <property type="project" value="InterPro"/>
</dbReference>
<evidence type="ECO:0000256" key="8">
    <source>
        <dbReference type="RuleBase" id="RU000419"/>
    </source>
</evidence>
<dbReference type="InterPro" id="IPR027413">
    <property type="entry name" value="GROEL-like_equatorial_sf"/>
</dbReference>
<dbReference type="PANTHER" id="PTHR45633">
    <property type="entry name" value="60 KDA HEAT SHOCK PROTEIN, MITOCHONDRIAL"/>
    <property type="match status" value="1"/>
</dbReference>
<evidence type="ECO:0000256" key="1">
    <source>
        <dbReference type="ARBA" id="ARBA00006607"/>
    </source>
</evidence>
<dbReference type="STRING" id="187101.VC03_01160"/>
<dbReference type="NCBIfam" id="NF009487">
    <property type="entry name" value="PRK12849.1"/>
    <property type="match status" value="1"/>
</dbReference>
<comment type="similarity">
    <text evidence="1 6 7">Belongs to the chaperonin (HSP60) family.</text>
</comment>
<comment type="function">
    <text evidence="6 8">Together with its co-chaperonin GroES, plays an essential role in assisting protein folding. The GroEL-GroES system forms a nano-cage that allows encapsulation of the non-native substrate proteins and provides a physical environment optimized to promote and accelerate protein folding.</text>
</comment>
<dbReference type="NCBIfam" id="TIGR02348">
    <property type="entry name" value="GroEL"/>
    <property type="match status" value="1"/>
</dbReference>
<dbReference type="HOGENOM" id="CLU_016503_3_0_0"/>
<dbReference type="InterPro" id="IPR027409">
    <property type="entry name" value="GroEL-like_apical_dom_sf"/>
</dbReference>
<reference evidence="10 11" key="1">
    <citation type="journal article" date="2012" name="BMC Genomics">
        <title>Genomic sequence analysis and characterization of Sneathia amnii sp. nov.</title>
        <authorList>
            <consortium name="Vaginal Microbiome Consortium (additional members)"/>
            <person name="Harwich M.D.Jr."/>
            <person name="Serrano M.G."/>
            <person name="Fettweis J.M."/>
            <person name="Alves J.M."/>
            <person name="Reimers M.A."/>
            <person name="Buck G.A."/>
            <person name="Jefferson K.K."/>
        </authorList>
    </citation>
    <scope>NUCLEOTIDE SEQUENCE [LARGE SCALE GENOMIC DNA]</scope>
    <source>
        <strain evidence="10 11">SN35</strain>
    </source>
</reference>
<dbReference type="EMBL" id="CP011280">
    <property type="protein sequence ID" value="AKC95185.1"/>
    <property type="molecule type" value="Genomic_DNA"/>
</dbReference>
<gene>
    <name evidence="6 10" type="primary">groEL</name>
    <name evidence="6" type="synonym">groL</name>
    <name evidence="10" type="ORF">VC03_01160</name>
</gene>
<dbReference type="InterPro" id="IPR002423">
    <property type="entry name" value="Cpn60/GroEL/TCP-1"/>
</dbReference>
<evidence type="ECO:0000313" key="10">
    <source>
        <dbReference type="EMBL" id="AKC95185.1"/>
    </source>
</evidence>
<dbReference type="GO" id="GO:0005524">
    <property type="term" value="F:ATP binding"/>
    <property type="evidence" value="ECO:0007669"/>
    <property type="project" value="UniProtKB-UniRule"/>
</dbReference>
<keyword evidence="4 6" id="KW-0143">Chaperone</keyword>
<keyword evidence="6" id="KW-0963">Cytoplasm</keyword>
<comment type="caution">
    <text evidence="6">Lacks conserved residue(s) required for the propagation of feature annotation.</text>
</comment>
<dbReference type="GO" id="GO:0016853">
    <property type="term" value="F:isomerase activity"/>
    <property type="evidence" value="ECO:0007669"/>
    <property type="project" value="UniProtKB-KW"/>
</dbReference>
<dbReference type="AlphaFoldDB" id="A0A0E3ZAB9"/>
<evidence type="ECO:0000256" key="7">
    <source>
        <dbReference type="RuleBase" id="RU000418"/>
    </source>
</evidence>
<dbReference type="NCBIfam" id="NF009489">
    <property type="entry name" value="PRK12851.1"/>
    <property type="match status" value="1"/>
</dbReference>
<dbReference type="NCBIfam" id="NF009488">
    <property type="entry name" value="PRK12850.1"/>
    <property type="match status" value="1"/>
</dbReference>
<dbReference type="CDD" id="cd03344">
    <property type="entry name" value="GroEL"/>
    <property type="match status" value="1"/>
</dbReference>
<dbReference type="Gene3D" id="3.30.260.10">
    <property type="entry name" value="TCP-1-like chaperonin intermediate domain"/>
    <property type="match status" value="1"/>
</dbReference>
<dbReference type="NCBIfam" id="NF000592">
    <property type="entry name" value="PRK00013.1"/>
    <property type="match status" value="1"/>
</dbReference>
<dbReference type="PATRIC" id="fig|1069640.6.peg.217"/>
<dbReference type="SUPFAM" id="SSF52029">
    <property type="entry name" value="GroEL apical domain-like"/>
    <property type="match status" value="1"/>
</dbReference>
<dbReference type="InterPro" id="IPR018370">
    <property type="entry name" value="Chaperonin_Cpn60_CS"/>
</dbReference>
<keyword evidence="11" id="KW-1185">Reference proteome</keyword>
<comment type="subcellular location">
    <subcellularLocation>
        <location evidence="6">Cytoplasm</location>
    </subcellularLocation>
</comment>
<dbReference type="InterPro" id="IPR027410">
    <property type="entry name" value="TCP-1-like_intermed_sf"/>
</dbReference>
<dbReference type="PROSITE" id="PS00296">
    <property type="entry name" value="CHAPERONINS_CPN60"/>
    <property type="match status" value="1"/>
</dbReference>
<dbReference type="OrthoDB" id="9766614at2"/>
<dbReference type="EC" id="5.6.1.7" evidence="6"/>
<name>A0A0E3ZAB9_9FUSO</name>
<accession>A0A0E3ZAB9</accession>
<feature type="binding site" evidence="6">
    <location>
        <begin position="86"/>
        <end position="90"/>
    </location>
    <ligand>
        <name>ATP</name>
        <dbReference type="ChEBI" id="CHEBI:30616"/>
    </ligand>
</feature>
<sequence>MSKIIKFNETAREALKKGVNTLVDSVKVTLGPKGRNVVLDRGFGAPIITNDGVTIAREIELDDPIENMGAQIVKEVATKANDIAGDGTTTATVLAGSIINQGLELVSNGKNPVLIRKGIEKAGQEVVKELKKIARPVKSDNEIKNVATVSANSEHIGELILKAIEKVGKTGILTVEESRSLETTLEIVEGMQFDNGYLSPYMVTDTQRMSANLENPYILLTDKKINSMKEILPVLEKVVETSKPLVIVADDIEAEVVATLVVNKIRGSINVIAVKAPAFGQRRKDMLEDIAILTGAQVISEDKSMKLEDATLDDLGQAKNVTITKEKTTIVDGKGYKEEIKARQEQLKNLIKETKSDYEKEKLQERLGKISDGIGVIRVGAATETEMKEMKMRIEDALSATKAAIEEGVVIGGGVVLAKISNLISNLDLGGEENLGVSIVRNALNEPLKQIVINAGLDAEEVLEKVINGGENIGFDASNEEYVDMIEKGILDPAKVTRAAIQNAVSAGSVFITTEVAIADVKTEEKNNVMG</sequence>
<dbReference type="Gene3D" id="3.50.7.10">
    <property type="entry name" value="GroEL"/>
    <property type="match status" value="1"/>
</dbReference>
<feature type="binding site" evidence="6">
    <location>
        <begin position="29"/>
        <end position="32"/>
    </location>
    <ligand>
        <name>ATP</name>
        <dbReference type="ChEBI" id="CHEBI:30616"/>
    </ligand>
</feature>
<dbReference type="PRINTS" id="PR00298">
    <property type="entry name" value="CHAPERONIN60"/>
</dbReference>
<dbReference type="GO" id="GO:0005737">
    <property type="term" value="C:cytoplasm"/>
    <property type="evidence" value="ECO:0007669"/>
    <property type="project" value="UniProtKB-SubCell"/>
</dbReference>
<feature type="binding site" evidence="6">
    <location>
        <position position="413"/>
    </location>
    <ligand>
        <name>ATP</name>
        <dbReference type="ChEBI" id="CHEBI:30616"/>
    </ligand>
</feature>
<dbReference type="RefSeq" id="WP_046328291.1">
    <property type="nucleotide sequence ID" value="NZ_CAUPIC010000001.1"/>
</dbReference>
<evidence type="ECO:0000256" key="2">
    <source>
        <dbReference type="ARBA" id="ARBA00022741"/>
    </source>
</evidence>
<dbReference type="HAMAP" id="MF_00600">
    <property type="entry name" value="CH60"/>
    <property type="match status" value="1"/>
</dbReference>
<dbReference type="GO" id="GO:0051082">
    <property type="term" value="F:unfolded protein binding"/>
    <property type="evidence" value="ECO:0007669"/>
    <property type="project" value="UniProtKB-UniRule"/>
</dbReference>
<keyword evidence="3 6" id="KW-0067">ATP-binding</keyword>